<gene>
    <name evidence="1" type="ORF">OPT61_g4861</name>
</gene>
<dbReference type="Proteomes" id="UP001153331">
    <property type="component" value="Unassembled WGS sequence"/>
</dbReference>
<accession>A0ACC2ICE5</accession>
<reference evidence="1" key="1">
    <citation type="submission" date="2022-11" db="EMBL/GenBank/DDBJ databases">
        <title>Genome Sequence of Boeremia exigua.</title>
        <authorList>
            <person name="Buettner E."/>
        </authorList>
    </citation>
    <scope>NUCLEOTIDE SEQUENCE</scope>
    <source>
        <strain evidence="1">CU02</strain>
    </source>
</reference>
<protein>
    <submittedName>
        <fullName evidence="1">Uncharacterized protein</fullName>
    </submittedName>
</protein>
<comment type="caution">
    <text evidence="1">The sequence shown here is derived from an EMBL/GenBank/DDBJ whole genome shotgun (WGS) entry which is preliminary data.</text>
</comment>
<proteinExistence type="predicted"/>
<keyword evidence="2" id="KW-1185">Reference proteome</keyword>
<organism evidence="1 2">
    <name type="scientific">Boeremia exigua</name>
    <dbReference type="NCBI Taxonomy" id="749465"/>
    <lineage>
        <taxon>Eukaryota</taxon>
        <taxon>Fungi</taxon>
        <taxon>Dikarya</taxon>
        <taxon>Ascomycota</taxon>
        <taxon>Pezizomycotina</taxon>
        <taxon>Dothideomycetes</taxon>
        <taxon>Pleosporomycetidae</taxon>
        <taxon>Pleosporales</taxon>
        <taxon>Pleosporineae</taxon>
        <taxon>Didymellaceae</taxon>
        <taxon>Boeremia</taxon>
    </lineage>
</organism>
<sequence>MRESQRPSPQCCGEDYGVVSDRLLERKDSVLKFDLDPEQDRKHRNDRRMLFGTQKGYKWALVADEA</sequence>
<evidence type="ECO:0000313" key="1">
    <source>
        <dbReference type="EMBL" id="KAJ8112875.1"/>
    </source>
</evidence>
<name>A0ACC2ICE5_9PLEO</name>
<evidence type="ECO:0000313" key="2">
    <source>
        <dbReference type="Proteomes" id="UP001153331"/>
    </source>
</evidence>
<dbReference type="EMBL" id="JAPHNI010000291">
    <property type="protein sequence ID" value="KAJ8112875.1"/>
    <property type="molecule type" value="Genomic_DNA"/>
</dbReference>